<evidence type="ECO:0000259" key="9">
    <source>
        <dbReference type="Pfam" id="PF13567"/>
    </source>
</evidence>
<feature type="transmembrane region" description="Helical" evidence="7">
    <location>
        <begin position="16"/>
        <end position="34"/>
    </location>
</feature>
<comment type="caution">
    <text evidence="10">The sequence shown here is derived from an EMBL/GenBank/DDBJ whole genome shotgun (WGS) entry which is preliminary data.</text>
</comment>
<evidence type="ECO:0000256" key="2">
    <source>
        <dbReference type="ARBA" id="ARBA00022475"/>
    </source>
</evidence>
<feature type="transmembrane region" description="Helical" evidence="7">
    <location>
        <begin position="514"/>
        <end position="532"/>
    </location>
</feature>
<protein>
    <submittedName>
        <fullName evidence="10">ComEC family competence protein</fullName>
    </submittedName>
</protein>
<keyword evidence="5 7" id="KW-0472">Membrane</keyword>
<evidence type="ECO:0000259" key="8">
    <source>
        <dbReference type="Pfam" id="PF03772"/>
    </source>
</evidence>
<feature type="transmembrane region" description="Helical" evidence="7">
    <location>
        <begin position="333"/>
        <end position="350"/>
    </location>
</feature>
<accession>A0ABS7PNR8</accession>
<name>A0ABS7PNR8_9SPHN</name>
<evidence type="ECO:0000256" key="4">
    <source>
        <dbReference type="ARBA" id="ARBA00022989"/>
    </source>
</evidence>
<dbReference type="RefSeq" id="WP_222990007.1">
    <property type="nucleotide sequence ID" value="NZ_JAINVV010000004.1"/>
</dbReference>
<feature type="transmembrane region" description="Helical" evidence="7">
    <location>
        <begin position="284"/>
        <end position="305"/>
    </location>
</feature>
<organism evidence="10 11">
    <name type="scientific">Sphingomonas colocasiae</name>
    <dbReference type="NCBI Taxonomy" id="1848973"/>
    <lineage>
        <taxon>Bacteria</taxon>
        <taxon>Pseudomonadati</taxon>
        <taxon>Pseudomonadota</taxon>
        <taxon>Alphaproteobacteria</taxon>
        <taxon>Sphingomonadales</taxon>
        <taxon>Sphingomonadaceae</taxon>
        <taxon>Sphingomonas</taxon>
    </lineage>
</organism>
<dbReference type="InterPro" id="IPR025405">
    <property type="entry name" value="DUF4131"/>
</dbReference>
<keyword evidence="4 7" id="KW-1133">Transmembrane helix</keyword>
<proteinExistence type="predicted"/>
<feature type="transmembrane region" description="Helical" evidence="7">
    <location>
        <begin position="67"/>
        <end position="85"/>
    </location>
</feature>
<feature type="domain" description="ComEC/Rec2-related protein" evidence="8">
    <location>
        <begin position="228"/>
        <end position="509"/>
    </location>
</feature>
<keyword evidence="3 7" id="KW-0812">Transmembrane</keyword>
<feature type="domain" description="DUF4131" evidence="9">
    <location>
        <begin position="40"/>
        <end position="189"/>
    </location>
</feature>
<gene>
    <name evidence="10" type="ORF">K7G82_11730</name>
</gene>
<evidence type="ECO:0000256" key="6">
    <source>
        <dbReference type="SAM" id="MobiDB-lite"/>
    </source>
</evidence>
<dbReference type="InterPro" id="IPR052159">
    <property type="entry name" value="Competence_DNA_uptake"/>
</dbReference>
<dbReference type="Pfam" id="PF13567">
    <property type="entry name" value="DUF4131"/>
    <property type="match status" value="1"/>
</dbReference>
<feature type="transmembrane region" description="Helical" evidence="7">
    <location>
        <begin position="40"/>
        <end position="60"/>
    </location>
</feature>
<reference evidence="10 11" key="1">
    <citation type="submission" date="2021-08" db="EMBL/GenBank/DDBJ databases">
        <authorList>
            <person name="Tuo L."/>
        </authorList>
    </citation>
    <scope>NUCLEOTIDE SEQUENCE [LARGE SCALE GENOMIC DNA]</scope>
    <source>
        <strain evidence="10 11">JCM 31229</strain>
    </source>
</reference>
<feature type="compositionally biased region" description="Basic and acidic residues" evidence="6">
    <location>
        <begin position="673"/>
        <end position="687"/>
    </location>
</feature>
<feature type="transmembrane region" description="Helical" evidence="7">
    <location>
        <begin position="252"/>
        <end position="272"/>
    </location>
</feature>
<feature type="transmembrane region" description="Helical" evidence="7">
    <location>
        <begin position="485"/>
        <end position="507"/>
    </location>
</feature>
<keyword evidence="2" id="KW-1003">Cell membrane</keyword>
<feature type="region of interest" description="Disordered" evidence="6">
    <location>
        <begin position="673"/>
        <end position="697"/>
    </location>
</feature>
<evidence type="ECO:0000313" key="10">
    <source>
        <dbReference type="EMBL" id="MBY8822968.1"/>
    </source>
</evidence>
<feature type="transmembrane region" description="Helical" evidence="7">
    <location>
        <begin position="311"/>
        <end position="328"/>
    </location>
</feature>
<feature type="transmembrane region" description="Helical" evidence="7">
    <location>
        <begin position="421"/>
        <end position="441"/>
    </location>
</feature>
<keyword evidence="11" id="KW-1185">Reference proteome</keyword>
<feature type="transmembrane region" description="Helical" evidence="7">
    <location>
        <begin position="356"/>
        <end position="374"/>
    </location>
</feature>
<evidence type="ECO:0000256" key="1">
    <source>
        <dbReference type="ARBA" id="ARBA00004651"/>
    </source>
</evidence>
<evidence type="ECO:0000256" key="3">
    <source>
        <dbReference type="ARBA" id="ARBA00022692"/>
    </source>
</evidence>
<dbReference type="Pfam" id="PF03772">
    <property type="entry name" value="Competence"/>
    <property type="match status" value="1"/>
</dbReference>
<dbReference type="InterPro" id="IPR004477">
    <property type="entry name" value="ComEC_N"/>
</dbReference>
<dbReference type="PANTHER" id="PTHR30619">
    <property type="entry name" value="DNA INTERNALIZATION/COMPETENCE PROTEIN COMEC/REC2"/>
    <property type="match status" value="1"/>
</dbReference>
<feature type="transmembrane region" description="Helical" evidence="7">
    <location>
        <begin position="448"/>
        <end position="473"/>
    </location>
</feature>
<evidence type="ECO:0000256" key="5">
    <source>
        <dbReference type="ARBA" id="ARBA00023136"/>
    </source>
</evidence>
<dbReference type="EMBL" id="JAINVV010000004">
    <property type="protein sequence ID" value="MBY8822968.1"/>
    <property type="molecule type" value="Genomic_DNA"/>
</dbReference>
<evidence type="ECO:0000256" key="7">
    <source>
        <dbReference type="SAM" id="Phobius"/>
    </source>
</evidence>
<comment type="subcellular location">
    <subcellularLocation>
        <location evidence="1">Cell membrane</location>
        <topology evidence="1">Multi-pass membrane protein</topology>
    </subcellularLocation>
</comment>
<feature type="transmembrane region" description="Helical" evidence="7">
    <location>
        <begin position="395"/>
        <end position="415"/>
    </location>
</feature>
<evidence type="ECO:0000313" key="11">
    <source>
        <dbReference type="Proteomes" id="UP000706039"/>
    </source>
</evidence>
<dbReference type="PANTHER" id="PTHR30619:SF1">
    <property type="entry name" value="RECOMBINATION PROTEIN 2"/>
    <property type="match status" value="1"/>
</dbReference>
<sequence>MRDRIETWLEAERDQLALWVPVALGFGVAAWFALAPASQWIAFLLIVVAIAFGGASLGLGSRLGRSLGWFGLLAAIGMALIWWRAERVTAPVLARPAVVQFQAEIVQVDMLAARGLVRLLLEPRDAPALPQHVRVNVRQDDAGEGLRAGAVVELRARLMPPPEAAVPGAYDFSRLAWFRGIGATGRALGPVGIVQPGAPPVLADTRQRLSAHIQARLAGGEGAIAAALATGDQGAIPEEDAEAMRRAGLSHLLSISGLHVTALVGATMLLLLRLMALSPWLALRWPLVLIAAGGGALAAIGYTLLTGAEVPTIRSCVAAILVLIGIAIGRDAITLRLVAAGAAFVLLLWPESLVGPSFQLSFAAVTAIMALVEHPRIKALLARRDEGWLRGTGRILLGLLLTGILVELALTPIAIHHFHKAGLYGALANIVAIPLTTFIVMPLEAAALLLDLVGLGAPLWWVAGQALSLLLWIAHGVAAMPGAVAALPVVPDAAFALIVAGGIWIALWRTGARWLGLAPVLIGAIWALSTHAPDILVTGDGRHLAVRTDGGYALLRPRAGDYVRDMLAESAGFEGELADLDAARGARCSRDACTIELIRGTRRWRLLATRSTYFVEPAQLRAACRDADIVVSERWLPDWCAPRWIKADRTLLAKTGGLTIDLTAGRIATVKRAGDDHPWVDPPRPKEALPVFRPSSS</sequence>
<dbReference type="Proteomes" id="UP000706039">
    <property type="component" value="Unassembled WGS sequence"/>
</dbReference>
<dbReference type="NCBIfam" id="TIGR00360">
    <property type="entry name" value="ComEC_N-term"/>
    <property type="match status" value="1"/>
</dbReference>